<gene>
    <name evidence="1" type="ORF">CVQSGQUC_CDS0020</name>
</gene>
<proteinExistence type="predicted"/>
<dbReference type="EMBL" id="PQ008971">
    <property type="protein sequence ID" value="XDF89525.1"/>
    <property type="molecule type" value="Genomic_DNA"/>
</dbReference>
<reference evidence="1" key="2">
    <citation type="submission" date="2024-07" db="EMBL/GenBank/DDBJ databases">
        <authorList>
            <person name="Pedersen J.S."/>
            <person name="Mulbjerg M.R."/>
            <person name="Carstens A.B."/>
            <person name="Hansen L.H."/>
        </authorList>
    </citation>
    <scope>NUCLEOTIDE SEQUENCE</scope>
</reference>
<accession>A0AB39ABE9</accession>
<name>A0AB39ABE9_9CAUD</name>
<organism evidence="1">
    <name type="scientific">Pectobacterium phage Amona</name>
    <dbReference type="NCBI Taxonomy" id="3158137"/>
    <lineage>
        <taxon>Viruses</taxon>
        <taxon>Duplodnaviria</taxon>
        <taxon>Heunggongvirae</taxon>
        <taxon>Uroviricota</taxon>
        <taxon>Caudoviricetes</taxon>
    </lineage>
</organism>
<protein>
    <submittedName>
        <fullName evidence="1">Head closure Hc1</fullName>
    </submittedName>
</protein>
<sequence>MAKYDYAGAEKRARKQIDRYGSKYEGLRPAYVYRDENGKEIKVPQGTISAVGLPVDFGFAEYQNLGVSVGDVKFICYSDDVLKVGDRFTLLGKTFRIKDPRPVAPGGSTIVYRCHMTGV</sequence>
<reference evidence="1" key="1">
    <citation type="journal article" date="2024" name="Virus Res.">
        <title>A novel genus of Pectobacterium bacteriophages display broad host range by targeting several species of Danish soft rot isolates.</title>
        <authorList>
            <person name="Pedersen J.S."/>
            <person name="Carstens A.B."/>
            <person name="Rothgard M.M."/>
            <person name="Roy C."/>
            <person name="Viry A."/>
            <person name="Papudeshi B."/>
            <person name="Kot W."/>
            <person name="Hille F."/>
            <person name="Franz C.M.A.P."/>
            <person name="Edwards R."/>
            <person name="Hansen L.H."/>
        </authorList>
    </citation>
    <scope>NUCLEOTIDE SEQUENCE</scope>
</reference>
<evidence type="ECO:0000313" key="1">
    <source>
        <dbReference type="EMBL" id="XDF89525.1"/>
    </source>
</evidence>